<organism evidence="10 11">
    <name type="scientific">Tepidiforma flava</name>
    <dbReference type="NCBI Taxonomy" id="3004094"/>
    <lineage>
        <taxon>Bacteria</taxon>
        <taxon>Bacillati</taxon>
        <taxon>Chloroflexota</taxon>
        <taxon>Tepidiformia</taxon>
        <taxon>Tepidiformales</taxon>
        <taxon>Tepidiformaceae</taxon>
        <taxon>Tepidiforma</taxon>
    </lineage>
</organism>
<dbReference type="SUPFAM" id="SSF51366">
    <property type="entry name" value="Ribulose-phoshate binding barrel"/>
    <property type="match status" value="1"/>
</dbReference>
<evidence type="ECO:0000259" key="9">
    <source>
        <dbReference type="Pfam" id="PF00218"/>
    </source>
</evidence>
<protein>
    <recommendedName>
        <fullName evidence="8">Indole-3-glycerol phosphate synthase</fullName>
        <shortName evidence="8">IGPS</shortName>
        <ecNumber evidence="8">4.1.1.48</ecNumber>
    </recommendedName>
</protein>
<reference evidence="10 11" key="1">
    <citation type="journal article" date="2023" name="ISME J.">
        <title>Thermophilic Dehalococcoidia with unusual traits shed light on an unexpected past.</title>
        <authorList>
            <person name="Palmer M."/>
            <person name="Covington J.K."/>
            <person name="Zhou E.M."/>
            <person name="Thomas S.C."/>
            <person name="Habib N."/>
            <person name="Seymour C.O."/>
            <person name="Lai D."/>
            <person name="Johnston J."/>
            <person name="Hashimi A."/>
            <person name="Jiao J.Y."/>
            <person name="Muok A.R."/>
            <person name="Liu L."/>
            <person name="Xian W.D."/>
            <person name="Zhi X.Y."/>
            <person name="Li M.M."/>
            <person name="Silva L.P."/>
            <person name="Bowen B.P."/>
            <person name="Louie K."/>
            <person name="Briegel A."/>
            <person name="Pett-Ridge J."/>
            <person name="Weber P.K."/>
            <person name="Tocheva E.I."/>
            <person name="Woyke T."/>
            <person name="Northen T.R."/>
            <person name="Mayali X."/>
            <person name="Li W.J."/>
            <person name="Hedlund B.P."/>
        </authorList>
    </citation>
    <scope>NUCLEOTIDE SEQUENCE [LARGE SCALE GENOMIC DNA]</scope>
    <source>
        <strain evidence="10 11">YIM 72310</strain>
    </source>
</reference>
<evidence type="ECO:0000256" key="3">
    <source>
        <dbReference type="ARBA" id="ARBA00022605"/>
    </source>
</evidence>
<dbReference type="Gene3D" id="3.20.20.70">
    <property type="entry name" value="Aldolase class I"/>
    <property type="match status" value="1"/>
</dbReference>
<evidence type="ECO:0000256" key="4">
    <source>
        <dbReference type="ARBA" id="ARBA00022793"/>
    </source>
</evidence>
<keyword evidence="3 8" id="KW-0028">Amino-acid biosynthesis</keyword>
<evidence type="ECO:0000256" key="8">
    <source>
        <dbReference type="HAMAP-Rule" id="MF_00134"/>
    </source>
</evidence>
<evidence type="ECO:0000256" key="1">
    <source>
        <dbReference type="ARBA" id="ARBA00001633"/>
    </source>
</evidence>
<dbReference type="PROSITE" id="PS00614">
    <property type="entry name" value="IGPS"/>
    <property type="match status" value="1"/>
</dbReference>
<dbReference type="InterPro" id="IPR001468">
    <property type="entry name" value="Indole-3-GlycerolPSynthase_CS"/>
</dbReference>
<dbReference type="HAMAP" id="MF_00134_B">
    <property type="entry name" value="IGPS_B"/>
    <property type="match status" value="1"/>
</dbReference>
<dbReference type="GO" id="GO:0004425">
    <property type="term" value="F:indole-3-glycerol-phosphate synthase activity"/>
    <property type="evidence" value="ECO:0007669"/>
    <property type="project" value="UniProtKB-EC"/>
</dbReference>
<evidence type="ECO:0000313" key="10">
    <source>
        <dbReference type="EMBL" id="WBL35294.1"/>
    </source>
</evidence>
<dbReference type="Pfam" id="PF00218">
    <property type="entry name" value="IGPS"/>
    <property type="match status" value="1"/>
</dbReference>
<keyword evidence="5 8" id="KW-0822">Tryptophan biosynthesis</keyword>
<name>A0ABY7M418_9CHLR</name>
<dbReference type="EC" id="4.1.1.48" evidence="8"/>
<dbReference type="PANTHER" id="PTHR22854">
    <property type="entry name" value="TRYPTOPHAN BIOSYNTHESIS PROTEIN"/>
    <property type="match status" value="1"/>
</dbReference>
<dbReference type="InterPro" id="IPR045186">
    <property type="entry name" value="Indole-3-glycerol_P_synth"/>
</dbReference>
<comment type="catalytic activity">
    <reaction evidence="1 8">
        <text>1-(2-carboxyphenylamino)-1-deoxy-D-ribulose 5-phosphate + H(+) = (1S,2R)-1-C-(indol-3-yl)glycerol 3-phosphate + CO2 + H2O</text>
        <dbReference type="Rhea" id="RHEA:23476"/>
        <dbReference type="ChEBI" id="CHEBI:15377"/>
        <dbReference type="ChEBI" id="CHEBI:15378"/>
        <dbReference type="ChEBI" id="CHEBI:16526"/>
        <dbReference type="ChEBI" id="CHEBI:58613"/>
        <dbReference type="ChEBI" id="CHEBI:58866"/>
        <dbReference type="EC" id="4.1.1.48"/>
    </reaction>
</comment>
<sequence length="277" mass="28417">MGSPTILDTIVARRREDVAAAKAAVPAAALEAQLADAPPVIDFAARLRRDAPLAVIAEVKRASPSKGDIAPGLDAAEQALRYARGGASAVSILTEPTWFKGTLADMAAARAAVDALGPARPAILRKDFIIDEYQLLEARVHGADAVLLIVAALDDAALRRLHDGARALGMQALVEVNSADEMARAAELGAGLVGINNRDLRSFRVDLATTDRLASLAPPGALLAALSGISTRADVERFTAVGAAAVLVGEALMVAPDPAAKVRELRGVPAAAPGSAP</sequence>
<comment type="pathway">
    <text evidence="2 8">Amino-acid biosynthesis; L-tryptophan biosynthesis; L-tryptophan from chorismate: step 4/5.</text>
</comment>
<proteinExistence type="inferred from homology"/>
<dbReference type="EMBL" id="CP115149">
    <property type="protein sequence ID" value="WBL35294.1"/>
    <property type="molecule type" value="Genomic_DNA"/>
</dbReference>
<evidence type="ECO:0000256" key="5">
    <source>
        <dbReference type="ARBA" id="ARBA00022822"/>
    </source>
</evidence>
<dbReference type="InterPro" id="IPR011060">
    <property type="entry name" value="RibuloseP-bd_barrel"/>
</dbReference>
<dbReference type="InterPro" id="IPR013798">
    <property type="entry name" value="Indole-3-glycerol_P_synth_dom"/>
</dbReference>
<dbReference type="NCBIfam" id="NF001377">
    <property type="entry name" value="PRK00278.2-4"/>
    <property type="match status" value="1"/>
</dbReference>
<dbReference type="PANTHER" id="PTHR22854:SF2">
    <property type="entry name" value="INDOLE-3-GLYCEROL-PHOSPHATE SYNTHASE"/>
    <property type="match status" value="1"/>
</dbReference>
<evidence type="ECO:0000313" key="11">
    <source>
        <dbReference type="Proteomes" id="UP001212803"/>
    </source>
</evidence>
<comment type="similarity">
    <text evidence="8">Belongs to the TrpC family.</text>
</comment>
<dbReference type="InterPro" id="IPR013785">
    <property type="entry name" value="Aldolase_TIM"/>
</dbReference>
<evidence type="ECO:0000256" key="7">
    <source>
        <dbReference type="ARBA" id="ARBA00023239"/>
    </source>
</evidence>
<keyword evidence="11" id="KW-1185">Reference proteome</keyword>
<evidence type="ECO:0000256" key="2">
    <source>
        <dbReference type="ARBA" id="ARBA00004696"/>
    </source>
</evidence>
<keyword evidence="7 8" id="KW-0456">Lyase</keyword>
<feature type="domain" description="Indole-3-glycerol phosphate synthase" evidence="9">
    <location>
        <begin position="7"/>
        <end position="265"/>
    </location>
</feature>
<keyword evidence="6 8" id="KW-0057">Aromatic amino acid biosynthesis</keyword>
<accession>A0ABY7M418</accession>
<keyword evidence="4 8" id="KW-0210">Decarboxylase</keyword>
<gene>
    <name evidence="8 10" type="primary">trpC</name>
    <name evidence="10" type="ORF">O0235_10940</name>
</gene>
<evidence type="ECO:0000256" key="6">
    <source>
        <dbReference type="ARBA" id="ARBA00023141"/>
    </source>
</evidence>
<dbReference type="RefSeq" id="WP_270055821.1">
    <property type="nucleotide sequence ID" value="NZ_CP115149.1"/>
</dbReference>
<dbReference type="CDD" id="cd00331">
    <property type="entry name" value="IGPS"/>
    <property type="match status" value="1"/>
</dbReference>
<dbReference type="Proteomes" id="UP001212803">
    <property type="component" value="Chromosome"/>
</dbReference>